<protein>
    <submittedName>
        <fullName evidence="9">ARAD1C45606p</fullName>
    </submittedName>
</protein>
<dbReference type="Gene3D" id="2.40.70.10">
    <property type="entry name" value="Acid Proteases"/>
    <property type="match status" value="2"/>
</dbReference>
<dbReference type="PROSITE" id="PS00141">
    <property type="entry name" value="ASP_PROTEASE"/>
    <property type="match status" value="2"/>
</dbReference>
<dbReference type="PANTHER" id="PTHR47966">
    <property type="entry name" value="BETA-SITE APP-CLEAVING ENZYME, ISOFORM A-RELATED"/>
    <property type="match status" value="1"/>
</dbReference>
<proteinExistence type="inferred from homology"/>
<dbReference type="PANTHER" id="PTHR47966:SF65">
    <property type="entry name" value="ASPARTIC-TYPE ENDOPEPTIDASE"/>
    <property type="match status" value="1"/>
</dbReference>
<feature type="active site" evidence="6">
    <location>
        <position position="121"/>
    </location>
</feature>
<dbReference type="InterPro" id="IPR001461">
    <property type="entry name" value="Aspartic_peptidase_A1"/>
</dbReference>
<feature type="domain" description="Peptidase A1" evidence="8">
    <location>
        <begin position="103"/>
        <end position="413"/>
    </location>
</feature>
<dbReference type="Pfam" id="PF00026">
    <property type="entry name" value="Asp"/>
    <property type="match status" value="1"/>
</dbReference>
<keyword evidence="4 7" id="KW-0064">Aspartyl protease</keyword>
<reference evidence="9" key="2">
    <citation type="submission" date="2014-06" db="EMBL/GenBank/DDBJ databases">
        <title>The complete genome of Blastobotrys (Arxula) adeninivorans LS3 - a yeast of biotechnological interest.</title>
        <authorList>
            <person name="Kunze G."/>
            <person name="Gaillardin C."/>
            <person name="Czernicka M."/>
            <person name="Durrens P."/>
            <person name="Martin T."/>
            <person name="Boer E."/>
            <person name="Gabaldon T."/>
            <person name="Cruz J."/>
            <person name="Talla E."/>
            <person name="Marck C."/>
            <person name="Goffeau A."/>
            <person name="Barbe V."/>
            <person name="Baret P."/>
            <person name="Baronian K."/>
            <person name="Beier S."/>
            <person name="Bleykasten C."/>
            <person name="Bode R."/>
            <person name="Casaregola S."/>
            <person name="Despons L."/>
            <person name="Fairhead C."/>
            <person name="Giersberg M."/>
            <person name="Gierski P."/>
            <person name="Hahnel U."/>
            <person name="Hartmann A."/>
            <person name="Jankowska D."/>
            <person name="Jubin C."/>
            <person name="Jung P."/>
            <person name="Lafontaine I."/>
            <person name="Leh-Louis V."/>
            <person name="Lemaire M."/>
            <person name="Marcet-Houben M."/>
            <person name="Mascher M."/>
            <person name="Morel G."/>
            <person name="Richard G.-F."/>
            <person name="Riechen J."/>
            <person name="Sacerdot C."/>
            <person name="Sarkar A."/>
            <person name="Savel G."/>
            <person name="Schacherer J."/>
            <person name="Sherman D."/>
            <person name="Straub M.-L."/>
            <person name="Stein N."/>
            <person name="Thierry A."/>
            <person name="Trautwein-Schult A."/>
            <person name="Westhof E."/>
            <person name="Worch S."/>
            <person name="Dujon B."/>
            <person name="Souciet J.-L."/>
            <person name="Wincker P."/>
            <person name="Scholz U."/>
            <person name="Neuveglise N."/>
        </authorList>
    </citation>
    <scope>NUCLEOTIDE SEQUENCE</scope>
    <source>
        <strain evidence="9">LS3</strain>
    </source>
</reference>
<evidence type="ECO:0000256" key="3">
    <source>
        <dbReference type="ARBA" id="ARBA00022729"/>
    </source>
</evidence>
<keyword evidence="5 7" id="KW-0378">Hydrolase</keyword>
<keyword evidence="2 7" id="KW-0645">Protease</keyword>
<evidence type="ECO:0000313" key="9">
    <source>
        <dbReference type="EMBL" id="CDP35882.1"/>
    </source>
</evidence>
<dbReference type="CDD" id="cd05474">
    <property type="entry name" value="SAP_like"/>
    <property type="match status" value="1"/>
</dbReference>
<keyword evidence="3" id="KW-0732">Signal</keyword>
<evidence type="ECO:0000256" key="2">
    <source>
        <dbReference type="ARBA" id="ARBA00022670"/>
    </source>
</evidence>
<organism evidence="9">
    <name type="scientific">Blastobotrys adeninivorans</name>
    <name type="common">Yeast</name>
    <name type="synonym">Arxula adeninivorans</name>
    <dbReference type="NCBI Taxonomy" id="409370"/>
    <lineage>
        <taxon>Eukaryota</taxon>
        <taxon>Fungi</taxon>
        <taxon>Dikarya</taxon>
        <taxon>Ascomycota</taxon>
        <taxon>Saccharomycotina</taxon>
        <taxon>Dipodascomycetes</taxon>
        <taxon>Dipodascales</taxon>
        <taxon>Trichomonascaceae</taxon>
        <taxon>Blastobotrys</taxon>
    </lineage>
</organism>
<evidence type="ECO:0000259" key="8">
    <source>
        <dbReference type="PROSITE" id="PS51767"/>
    </source>
</evidence>
<evidence type="ECO:0000256" key="5">
    <source>
        <dbReference type="ARBA" id="ARBA00022801"/>
    </source>
</evidence>
<evidence type="ECO:0000256" key="1">
    <source>
        <dbReference type="ARBA" id="ARBA00007447"/>
    </source>
</evidence>
<dbReference type="AlphaFoldDB" id="A0A060TAG1"/>
<dbReference type="InterPro" id="IPR033121">
    <property type="entry name" value="PEPTIDASE_A1"/>
</dbReference>
<dbReference type="SUPFAM" id="SSF50630">
    <property type="entry name" value="Acid proteases"/>
    <property type="match status" value="1"/>
</dbReference>
<dbReference type="InterPro" id="IPR021109">
    <property type="entry name" value="Peptidase_aspartic_dom_sf"/>
</dbReference>
<feature type="active site" evidence="6">
    <location>
        <position position="299"/>
    </location>
</feature>
<gene>
    <name evidence="9" type="ORF">GNLVRS02_ARAD1C45606g</name>
</gene>
<accession>A0A060TAG1</accession>
<sequence>MIVSLLSQIARVVALTVVPVVPPEQTPDQTLQLLQHPSYITEYLGTPADAWVNGSSGVVKAPLELYNASGGNYSRLRRRNYEGGSAIGFDTFIEPLANQLTFYTVNVTLGSPRQQVSVLVDTGSSDLWVPDCGQGSMNSNGFDLLQSRSWMFGHQDEEFSIKYVKGYAKGLWGRDDLRFLAGPAIRHQRFAVATESSEISMGVLGIGPVNAESTQQLYDNVPMSLVRQGHIAKNIYSIYLDDWDSANGCILFGGIDLAKFHPPLHTVPLTSTISLRVVLSSIQADGRSALDEPIAAALDTGTTLMYLPPDCVNRIANLLGARYDPDLDLHRLPRSHFSEVPKYLTFSFMGATIKVPSRELFWPTSWFVESDEPDLSLTIMSNKKSLGYNILGDTFLRSAYVVYDLDYRQVSLAQARNSHGHEEILAISESVPGTRASSGD</sequence>
<dbReference type="PRINTS" id="PR00792">
    <property type="entry name" value="PEPSIN"/>
</dbReference>
<evidence type="ECO:0000256" key="7">
    <source>
        <dbReference type="RuleBase" id="RU000454"/>
    </source>
</evidence>
<evidence type="ECO:0000256" key="4">
    <source>
        <dbReference type="ARBA" id="ARBA00022750"/>
    </source>
</evidence>
<dbReference type="PhylomeDB" id="A0A060TAG1"/>
<dbReference type="EMBL" id="HG937693">
    <property type="protein sequence ID" value="CDP35882.1"/>
    <property type="molecule type" value="Genomic_DNA"/>
</dbReference>
<dbReference type="GO" id="GO:0004190">
    <property type="term" value="F:aspartic-type endopeptidase activity"/>
    <property type="evidence" value="ECO:0007669"/>
    <property type="project" value="UniProtKB-KW"/>
</dbReference>
<dbReference type="PROSITE" id="PS51767">
    <property type="entry name" value="PEPTIDASE_A1"/>
    <property type="match status" value="1"/>
</dbReference>
<reference evidence="9" key="1">
    <citation type="submission" date="2014-02" db="EMBL/GenBank/DDBJ databases">
        <authorList>
            <person name="Genoscope - CEA"/>
        </authorList>
    </citation>
    <scope>NUCLEOTIDE SEQUENCE</scope>
    <source>
        <strain evidence="9">LS3</strain>
    </source>
</reference>
<name>A0A060TAG1_BLAAD</name>
<dbReference type="InterPro" id="IPR033876">
    <property type="entry name" value="SAP-like"/>
</dbReference>
<evidence type="ECO:0000256" key="6">
    <source>
        <dbReference type="PIRSR" id="PIRSR601461-1"/>
    </source>
</evidence>
<comment type="similarity">
    <text evidence="1 7">Belongs to the peptidase A1 family.</text>
</comment>
<dbReference type="GO" id="GO:0006508">
    <property type="term" value="P:proteolysis"/>
    <property type="evidence" value="ECO:0007669"/>
    <property type="project" value="UniProtKB-KW"/>
</dbReference>
<dbReference type="InterPro" id="IPR001969">
    <property type="entry name" value="Aspartic_peptidase_AS"/>
</dbReference>